<dbReference type="AlphaFoldDB" id="A0A1G9LTN1"/>
<dbReference type="PANTHER" id="PTHR37811">
    <property type="entry name" value="BLL5343 PROTEIN"/>
    <property type="match status" value="1"/>
</dbReference>
<keyword evidence="1" id="KW-0560">Oxidoreductase</keyword>
<dbReference type="InterPro" id="IPR011008">
    <property type="entry name" value="Dimeric_a/b-barrel"/>
</dbReference>
<accession>A0A1G9LTN1</accession>
<proteinExistence type="predicted"/>
<dbReference type="InterPro" id="IPR052936">
    <property type="entry name" value="Jasmonate_Hydroxylase-like"/>
</dbReference>
<keyword evidence="2" id="KW-1185">Reference proteome</keyword>
<organism evidence="1 2">
    <name type="scientific">Kriegella aquimaris</name>
    <dbReference type="NCBI Taxonomy" id="192904"/>
    <lineage>
        <taxon>Bacteria</taxon>
        <taxon>Pseudomonadati</taxon>
        <taxon>Bacteroidota</taxon>
        <taxon>Flavobacteriia</taxon>
        <taxon>Flavobacteriales</taxon>
        <taxon>Flavobacteriaceae</taxon>
        <taxon>Kriegella</taxon>
    </lineage>
</organism>
<dbReference type="SUPFAM" id="SSF54909">
    <property type="entry name" value="Dimeric alpha+beta barrel"/>
    <property type="match status" value="1"/>
</dbReference>
<dbReference type="Gene3D" id="3.30.70.100">
    <property type="match status" value="1"/>
</dbReference>
<protein>
    <submittedName>
        <fullName evidence="1">Heme-degrading monooxygenase HmoA</fullName>
    </submittedName>
</protein>
<dbReference type="PANTHER" id="PTHR37811:SF2">
    <property type="entry name" value="ABM DOMAIN-CONTAINING PROTEIN"/>
    <property type="match status" value="1"/>
</dbReference>
<evidence type="ECO:0000313" key="1">
    <source>
        <dbReference type="EMBL" id="SDL65091.1"/>
    </source>
</evidence>
<dbReference type="Proteomes" id="UP000199440">
    <property type="component" value="Unassembled WGS sequence"/>
</dbReference>
<dbReference type="EMBL" id="FNGV01000002">
    <property type="protein sequence ID" value="SDL65091.1"/>
    <property type="molecule type" value="Genomic_DNA"/>
</dbReference>
<reference evidence="1 2" key="1">
    <citation type="submission" date="2016-10" db="EMBL/GenBank/DDBJ databases">
        <authorList>
            <person name="de Groot N.N."/>
        </authorList>
    </citation>
    <scope>NUCLEOTIDE SEQUENCE [LARGE SCALE GENOMIC DNA]</scope>
    <source>
        <strain evidence="1 2">DSM 19886</strain>
    </source>
</reference>
<dbReference type="GO" id="GO:0004497">
    <property type="term" value="F:monooxygenase activity"/>
    <property type="evidence" value="ECO:0007669"/>
    <property type="project" value="UniProtKB-KW"/>
</dbReference>
<dbReference type="STRING" id="192904.SAMN04488514_102221"/>
<evidence type="ECO:0000313" key="2">
    <source>
        <dbReference type="Proteomes" id="UP000199440"/>
    </source>
</evidence>
<keyword evidence="1" id="KW-0503">Monooxygenase</keyword>
<name>A0A1G9LTN1_9FLAO</name>
<sequence length="116" mass="13599">MIEQIHALCSERQNMKTKPPYYAVIFTSQKTETDEGYAEMAQKMEVLAKQQPGYIDMESARDEVGITISYWGSLEAIANWKSNADHLFAQQKGISDWYAWYKVRICLVEREYEFEK</sequence>
<gene>
    <name evidence="1" type="ORF">SAMN04488514_102221</name>
</gene>